<name>A0A433QJI8_9FUNG</name>
<proteinExistence type="predicted"/>
<feature type="region of interest" description="Disordered" evidence="1">
    <location>
        <begin position="267"/>
        <end position="303"/>
    </location>
</feature>
<dbReference type="Proteomes" id="UP000274822">
    <property type="component" value="Unassembled WGS sequence"/>
</dbReference>
<dbReference type="AlphaFoldDB" id="A0A433QJI8"/>
<feature type="compositionally biased region" description="Basic and acidic residues" evidence="1">
    <location>
        <begin position="287"/>
        <end position="303"/>
    </location>
</feature>
<protein>
    <submittedName>
        <fullName evidence="2">Uncharacterized protein</fullName>
    </submittedName>
</protein>
<feature type="compositionally biased region" description="Polar residues" evidence="1">
    <location>
        <begin position="110"/>
        <end position="129"/>
    </location>
</feature>
<feature type="compositionally biased region" description="Low complexity" evidence="1">
    <location>
        <begin position="91"/>
        <end position="102"/>
    </location>
</feature>
<evidence type="ECO:0000313" key="3">
    <source>
        <dbReference type="Proteomes" id="UP000274822"/>
    </source>
</evidence>
<evidence type="ECO:0000256" key="1">
    <source>
        <dbReference type="SAM" id="MobiDB-lite"/>
    </source>
</evidence>
<sequence>MDPERERKTSIPRAGSDVVYGKRPLKSAHRGTAVAPQPPTHTSNKPLSALSKPAPVVPARSKVQNVRKPSVHRSSNAVVPESHDVHSPKSPVVAVPERAAAPTTRIPRSRGNSVSSTVDYANLTATSHPLPQPHPTTLGGKHPTPVGGKHQTPVGGKHQTPVGGKHQTSVSGKHQTPVGGQRCHLPSFNRTSRPTSLNSESERSAIHIQSQRFRRVAGAVFRPHSGARYPTEAEAAFHGQSKAGRDHRQSKVIRGDDWQAVLAAGRGREASAGVPLKPAARGAGETLLDREADPAVTRQDQES</sequence>
<feature type="region of interest" description="Disordered" evidence="1">
    <location>
        <begin position="1"/>
        <end position="204"/>
    </location>
</feature>
<organism evidence="2 3">
    <name type="scientific">Jimgerdemannia flammicorona</name>
    <dbReference type="NCBI Taxonomy" id="994334"/>
    <lineage>
        <taxon>Eukaryota</taxon>
        <taxon>Fungi</taxon>
        <taxon>Fungi incertae sedis</taxon>
        <taxon>Mucoromycota</taxon>
        <taxon>Mucoromycotina</taxon>
        <taxon>Endogonomycetes</taxon>
        <taxon>Endogonales</taxon>
        <taxon>Endogonaceae</taxon>
        <taxon>Jimgerdemannia</taxon>
    </lineage>
</organism>
<comment type="caution">
    <text evidence="2">The sequence shown here is derived from an EMBL/GenBank/DDBJ whole genome shotgun (WGS) entry which is preliminary data.</text>
</comment>
<keyword evidence="3" id="KW-1185">Reference proteome</keyword>
<reference evidence="2 3" key="1">
    <citation type="journal article" date="2018" name="New Phytol.">
        <title>Phylogenomics of Endogonaceae and evolution of mycorrhizas within Mucoromycota.</title>
        <authorList>
            <person name="Chang Y."/>
            <person name="Desiro A."/>
            <person name="Na H."/>
            <person name="Sandor L."/>
            <person name="Lipzen A."/>
            <person name="Clum A."/>
            <person name="Barry K."/>
            <person name="Grigoriev I.V."/>
            <person name="Martin F.M."/>
            <person name="Stajich J.E."/>
            <person name="Smith M.E."/>
            <person name="Bonito G."/>
            <person name="Spatafora J.W."/>
        </authorList>
    </citation>
    <scope>NUCLEOTIDE SEQUENCE [LARGE SCALE GENOMIC DNA]</scope>
    <source>
        <strain evidence="2 3">AD002</strain>
    </source>
</reference>
<gene>
    <name evidence="2" type="ORF">BC938DRAFT_480031</name>
</gene>
<accession>A0A433QJI8</accession>
<evidence type="ECO:0000313" key="2">
    <source>
        <dbReference type="EMBL" id="RUS29943.1"/>
    </source>
</evidence>
<feature type="compositionally biased region" description="Polar residues" evidence="1">
    <location>
        <begin position="188"/>
        <end position="199"/>
    </location>
</feature>
<dbReference type="EMBL" id="RBNJ01004476">
    <property type="protein sequence ID" value="RUS29943.1"/>
    <property type="molecule type" value="Genomic_DNA"/>
</dbReference>